<evidence type="ECO:0000313" key="2">
    <source>
        <dbReference type="EMBL" id="JAD80714.1"/>
    </source>
</evidence>
<feature type="region of interest" description="Disordered" evidence="1">
    <location>
        <begin position="21"/>
        <end position="44"/>
    </location>
</feature>
<dbReference type="EMBL" id="GBRH01217181">
    <property type="protein sequence ID" value="JAD80714.1"/>
    <property type="molecule type" value="Transcribed_RNA"/>
</dbReference>
<protein>
    <submittedName>
        <fullName evidence="2">Uncharacterized protein</fullName>
    </submittedName>
</protein>
<dbReference type="AlphaFoldDB" id="A0A0A9CWM2"/>
<proteinExistence type="predicted"/>
<accession>A0A0A9CWM2</accession>
<sequence>MRLERSRIRLLIPFSLRHAATASPDGPAPTIIGPDTQIHVHRSE</sequence>
<name>A0A0A9CWM2_ARUDO</name>
<organism evidence="2">
    <name type="scientific">Arundo donax</name>
    <name type="common">Giant reed</name>
    <name type="synonym">Donax arundinaceus</name>
    <dbReference type="NCBI Taxonomy" id="35708"/>
    <lineage>
        <taxon>Eukaryota</taxon>
        <taxon>Viridiplantae</taxon>
        <taxon>Streptophyta</taxon>
        <taxon>Embryophyta</taxon>
        <taxon>Tracheophyta</taxon>
        <taxon>Spermatophyta</taxon>
        <taxon>Magnoliopsida</taxon>
        <taxon>Liliopsida</taxon>
        <taxon>Poales</taxon>
        <taxon>Poaceae</taxon>
        <taxon>PACMAD clade</taxon>
        <taxon>Arundinoideae</taxon>
        <taxon>Arundineae</taxon>
        <taxon>Arundo</taxon>
    </lineage>
</organism>
<reference evidence="2" key="1">
    <citation type="submission" date="2014-09" db="EMBL/GenBank/DDBJ databases">
        <authorList>
            <person name="Magalhaes I.L.F."/>
            <person name="Oliveira U."/>
            <person name="Santos F.R."/>
            <person name="Vidigal T.H.D.A."/>
            <person name="Brescovit A.D."/>
            <person name="Santos A.J."/>
        </authorList>
    </citation>
    <scope>NUCLEOTIDE SEQUENCE</scope>
    <source>
        <tissue evidence="2">Shoot tissue taken approximately 20 cm above the soil surface</tissue>
    </source>
</reference>
<reference evidence="2" key="2">
    <citation type="journal article" date="2015" name="Data Brief">
        <title>Shoot transcriptome of the giant reed, Arundo donax.</title>
        <authorList>
            <person name="Barrero R.A."/>
            <person name="Guerrero F.D."/>
            <person name="Moolhuijzen P."/>
            <person name="Goolsby J.A."/>
            <person name="Tidwell J."/>
            <person name="Bellgard S.E."/>
            <person name="Bellgard M.I."/>
        </authorList>
    </citation>
    <scope>NUCLEOTIDE SEQUENCE</scope>
    <source>
        <tissue evidence="2">Shoot tissue taken approximately 20 cm above the soil surface</tissue>
    </source>
</reference>
<evidence type="ECO:0000256" key="1">
    <source>
        <dbReference type="SAM" id="MobiDB-lite"/>
    </source>
</evidence>